<evidence type="ECO:0000313" key="1">
    <source>
        <dbReference type="EMBL" id="MDH2394107.1"/>
    </source>
</evidence>
<dbReference type="RefSeq" id="WP_279933526.1">
    <property type="nucleotide sequence ID" value="NZ_JARWBG010000110.1"/>
</dbReference>
<name>A0ABT6HZJ5_9ACTN</name>
<organism evidence="1 2">
    <name type="scientific">Streptomyces chengmaiensis</name>
    <dbReference type="NCBI Taxonomy" id="3040919"/>
    <lineage>
        <taxon>Bacteria</taxon>
        <taxon>Bacillati</taxon>
        <taxon>Actinomycetota</taxon>
        <taxon>Actinomycetes</taxon>
        <taxon>Kitasatosporales</taxon>
        <taxon>Streptomycetaceae</taxon>
        <taxon>Streptomyces</taxon>
    </lineage>
</organism>
<dbReference type="EMBL" id="JARWBG010000110">
    <property type="protein sequence ID" value="MDH2394107.1"/>
    <property type="molecule type" value="Genomic_DNA"/>
</dbReference>
<dbReference type="Proteomes" id="UP001223144">
    <property type="component" value="Unassembled WGS sequence"/>
</dbReference>
<accession>A0ABT6HZJ5</accession>
<reference evidence="1 2" key="1">
    <citation type="submission" date="2023-04" db="EMBL/GenBank/DDBJ databases">
        <title>Streptomyces chengmaiensis sp. nov. isolated from the stem of mangrove plant in Hainan.</title>
        <authorList>
            <person name="Huang X."/>
            <person name="Zhou S."/>
            <person name="Chu X."/>
            <person name="Xie Y."/>
            <person name="Lin Y."/>
        </authorList>
    </citation>
    <scope>NUCLEOTIDE SEQUENCE [LARGE SCALE GENOMIC DNA]</scope>
    <source>
        <strain evidence="1 2">HNM0663</strain>
    </source>
</reference>
<protein>
    <submittedName>
        <fullName evidence="1">Uncharacterized protein</fullName>
    </submittedName>
</protein>
<proteinExistence type="predicted"/>
<sequence length="43" mass="4689">MTLLPGTVYVVGCDSCGAAYYVLGPDEDSDFELTLPTRHVARR</sequence>
<gene>
    <name evidence="1" type="ORF">QCN29_36325</name>
</gene>
<comment type="caution">
    <text evidence="1">The sequence shown here is derived from an EMBL/GenBank/DDBJ whole genome shotgun (WGS) entry which is preliminary data.</text>
</comment>
<evidence type="ECO:0000313" key="2">
    <source>
        <dbReference type="Proteomes" id="UP001223144"/>
    </source>
</evidence>
<keyword evidence="2" id="KW-1185">Reference proteome</keyword>